<protein>
    <submittedName>
        <fullName evidence="1">Uncharacterized protein</fullName>
    </submittedName>
</protein>
<reference evidence="1" key="2">
    <citation type="submission" date="2022-01" db="EMBL/GenBank/DDBJ databases">
        <authorList>
            <person name="Yamashiro T."/>
            <person name="Shiraishi A."/>
            <person name="Satake H."/>
            <person name="Nakayama K."/>
        </authorList>
    </citation>
    <scope>NUCLEOTIDE SEQUENCE</scope>
</reference>
<dbReference type="Proteomes" id="UP001151760">
    <property type="component" value="Unassembled WGS sequence"/>
</dbReference>
<organism evidence="1 2">
    <name type="scientific">Tanacetum coccineum</name>
    <dbReference type="NCBI Taxonomy" id="301880"/>
    <lineage>
        <taxon>Eukaryota</taxon>
        <taxon>Viridiplantae</taxon>
        <taxon>Streptophyta</taxon>
        <taxon>Embryophyta</taxon>
        <taxon>Tracheophyta</taxon>
        <taxon>Spermatophyta</taxon>
        <taxon>Magnoliopsida</taxon>
        <taxon>eudicotyledons</taxon>
        <taxon>Gunneridae</taxon>
        <taxon>Pentapetalae</taxon>
        <taxon>asterids</taxon>
        <taxon>campanulids</taxon>
        <taxon>Asterales</taxon>
        <taxon>Asteraceae</taxon>
        <taxon>Asteroideae</taxon>
        <taxon>Anthemideae</taxon>
        <taxon>Anthemidinae</taxon>
        <taxon>Tanacetum</taxon>
    </lineage>
</organism>
<evidence type="ECO:0000313" key="1">
    <source>
        <dbReference type="EMBL" id="GJT07720.1"/>
    </source>
</evidence>
<comment type="caution">
    <text evidence="1">The sequence shown here is derived from an EMBL/GenBank/DDBJ whole genome shotgun (WGS) entry which is preliminary data.</text>
</comment>
<evidence type="ECO:0000313" key="2">
    <source>
        <dbReference type="Proteomes" id="UP001151760"/>
    </source>
</evidence>
<dbReference type="EMBL" id="BQNB010012775">
    <property type="protein sequence ID" value="GJT07720.1"/>
    <property type="molecule type" value="Genomic_DNA"/>
</dbReference>
<sequence length="138" mass="16799">MWILGTNFIFAFPRKFWSSFRVPSYFDYRDTNLLQLFDFLVHDFYWFFYKIEFVIELKFFHWNNKGFLASVVGFVLSFRWFHGLFMVWKILPVPADGMNAKSLWYRSQFPDDGKTCRRIVLGCLTMPLRLFVLRFGIR</sequence>
<keyword evidence="2" id="KW-1185">Reference proteome</keyword>
<reference evidence="1" key="1">
    <citation type="journal article" date="2022" name="Int. J. Mol. Sci.">
        <title>Draft Genome of Tanacetum Coccineum: Genomic Comparison of Closely Related Tanacetum-Family Plants.</title>
        <authorList>
            <person name="Yamashiro T."/>
            <person name="Shiraishi A."/>
            <person name="Nakayama K."/>
            <person name="Satake H."/>
        </authorList>
    </citation>
    <scope>NUCLEOTIDE SEQUENCE</scope>
</reference>
<proteinExistence type="predicted"/>
<accession>A0ABQ5AZ39</accession>
<name>A0ABQ5AZ39_9ASTR</name>
<gene>
    <name evidence="1" type="ORF">Tco_0842182</name>
</gene>